<feature type="compositionally biased region" description="Low complexity" evidence="1">
    <location>
        <begin position="18"/>
        <end position="28"/>
    </location>
</feature>
<accession>A0A8S9ZYT9</accession>
<evidence type="ECO:0000313" key="2">
    <source>
        <dbReference type="EMBL" id="KAF7638851.1"/>
    </source>
</evidence>
<protein>
    <submittedName>
        <fullName evidence="2">Uncharacterized protein</fullName>
    </submittedName>
</protein>
<dbReference type="EMBL" id="JABEBT010000009">
    <property type="protein sequence ID" value="KAF7638851.1"/>
    <property type="molecule type" value="Genomic_DNA"/>
</dbReference>
<feature type="region of interest" description="Disordered" evidence="1">
    <location>
        <begin position="1"/>
        <end position="28"/>
    </location>
</feature>
<reference evidence="2" key="1">
    <citation type="journal article" date="2020" name="Ecol. Evol.">
        <title>Genome structure and content of the rice root-knot nematode (Meloidogyne graminicola).</title>
        <authorList>
            <person name="Phan N.T."/>
            <person name="Danchin E.G.J."/>
            <person name="Klopp C."/>
            <person name="Perfus-Barbeoch L."/>
            <person name="Kozlowski D.K."/>
            <person name="Koutsovoulos G.D."/>
            <person name="Lopez-Roques C."/>
            <person name="Bouchez O."/>
            <person name="Zahm M."/>
            <person name="Besnard G."/>
            <person name="Bellafiore S."/>
        </authorList>
    </citation>
    <scope>NUCLEOTIDE SEQUENCE</scope>
    <source>
        <strain evidence="2">VN-18</strain>
    </source>
</reference>
<evidence type="ECO:0000256" key="1">
    <source>
        <dbReference type="SAM" id="MobiDB-lite"/>
    </source>
</evidence>
<organism evidence="2 3">
    <name type="scientific">Meloidogyne graminicola</name>
    <dbReference type="NCBI Taxonomy" id="189291"/>
    <lineage>
        <taxon>Eukaryota</taxon>
        <taxon>Metazoa</taxon>
        <taxon>Ecdysozoa</taxon>
        <taxon>Nematoda</taxon>
        <taxon>Chromadorea</taxon>
        <taxon>Rhabditida</taxon>
        <taxon>Tylenchina</taxon>
        <taxon>Tylenchomorpha</taxon>
        <taxon>Tylenchoidea</taxon>
        <taxon>Meloidogynidae</taxon>
        <taxon>Meloidogyninae</taxon>
        <taxon>Meloidogyne</taxon>
    </lineage>
</organism>
<name>A0A8S9ZYT9_9BILA</name>
<sequence>MGESEVQIGDDPSNNSVGQQQTYWSQTGQQQRIRILGIGGGNNVERGIPQLHPNAPYFDDEMDEDDEIFFYLFDYSSCEFDDEEDSAEMDDELGAQVTI</sequence>
<comment type="caution">
    <text evidence="2">The sequence shown here is derived from an EMBL/GenBank/DDBJ whole genome shotgun (WGS) entry which is preliminary data.</text>
</comment>
<dbReference type="AlphaFoldDB" id="A0A8S9ZYT9"/>
<evidence type="ECO:0000313" key="3">
    <source>
        <dbReference type="Proteomes" id="UP000605970"/>
    </source>
</evidence>
<keyword evidence="3" id="KW-1185">Reference proteome</keyword>
<proteinExistence type="predicted"/>
<dbReference type="Proteomes" id="UP000605970">
    <property type="component" value="Unassembled WGS sequence"/>
</dbReference>
<gene>
    <name evidence="2" type="ORF">Mgra_00001660</name>
</gene>